<dbReference type="AlphaFoldDB" id="A0A919YWH6"/>
<dbReference type="Proteomes" id="UP000683139">
    <property type="component" value="Unassembled WGS sequence"/>
</dbReference>
<proteinExistence type="predicted"/>
<evidence type="ECO:0000256" key="1">
    <source>
        <dbReference type="SAM" id="SignalP"/>
    </source>
</evidence>
<protein>
    <submittedName>
        <fullName evidence="2">Uncharacterized protein</fullName>
    </submittedName>
</protein>
<accession>A0A919YWH6</accession>
<feature type="signal peptide" evidence="1">
    <location>
        <begin position="1"/>
        <end position="18"/>
    </location>
</feature>
<comment type="caution">
    <text evidence="2">The sequence shown here is derived from an EMBL/GenBank/DDBJ whole genome shotgun (WGS) entry which is preliminary data.</text>
</comment>
<evidence type="ECO:0000313" key="2">
    <source>
        <dbReference type="EMBL" id="GIP18063.1"/>
    </source>
</evidence>
<keyword evidence="1" id="KW-0732">Signal</keyword>
<evidence type="ECO:0000313" key="3">
    <source>
        <dbReference type="Proteomes" id="UP000683139"/>
    </source>
</evidence>
<dbReference type="RefSeq" id="WP_213518048.1">
    <property type="nucleotide sequence ID" value="NZ_BOSE01000007.1"/>
</dbReference>
<feature type="chain" id="PRO_5039299683" evidence="1">
    <location>
        <begin position="19"/>
        <end position="70"/>
    </location>
</feature>
<gene>
    <name evidence="2" type="ORF">J40TS1_37050</name>
</gene>
<dbReference type="PROSITE" id="PS51257">
    <property type="entry name" value="PROKAR_LIPOPROTEIN"/>
    <property type="match status" value="1"/>
</dbReference>
<name>A0A919YWH6_9BACL</name>
<organism evidence="2 3">
    <name type="scientific">Paenibacillus montaniterrae</name>
    <dbReference type="NCBI Taxonomy" id="429341"/>
    <lineage>
        <taxon>Bacteria</taxon>
        <taxon>Bacillati</taxon>
        <taxon>Bacillota</taxon>
        <taxon>Bacilli</taxon>
        <taxon>Bacillales</taxon>
        <taxon>Paenibacillaceae</taxon>
        <taxon>Paenibacillus</taxon>
    </lineage>
</organism>
<sequence length="70" mass="7410">MRILAALLILSLSLGGMTGCTQKPAVTANMFEAAIEPLSEVKAGSPFQVQSNGEVHEIQLESEPYSFTVG</sequence>
<reference evidence="2" key="1">
    <citation type="submission" date="2021-03" db="EMBL/GenBank/DDBJ databases">
        <title>Antimicrobial resistance genes in bacteria isolated from Japanese honey, and their potential for conferring macrolide and lincosamide resistance in the American foulbrood pathogen Paenibacillus larvae.</title>
        <authorList>
            <person name="Okamoto M."/>
            <person name="Kumagai M."/>
            <person name="Kanamori H."/>
            <person name="Takamatsu D."/>
        </authorList>
    </citation>
    <scope>NUCLEOTIDE SEQUENCE</scope>
    <source>
        <strain evidence="2">J40TS1</strain>
    </source>
</reference>
<dbReference type="EMBL" id="BOSE01000007">
    <property type="protein sequence ID" value="GIP18063.1"/>
    <property type="molecule type" value="Genomic_DNA"/>
</dbReference>
<keyword evidence="3" id="KW-1185">Reference proteome</keyword>